<feature type="chain" id="PRO_5003560022" evidence="2">
    <location>
        <begin position="18"/>
        <end position="365"/>
    </location>
</feature>
<dbReference type="RefSeq" id="WP_006988343.1">
    <property type="nucleotide sequence ID" value="NZ_JH594606.1"/>
</dbReference>
<evidence type="ECO:0000259" key="3">
    <source>
        <dbReference type="Pfam" id="PF13387"/>
    </source>
</evidence>
<evidence type="ECO:0000256" key="1">
    <source>
        <dbReference type="SAM" id="Phobius"/>
    </source>
</evidence>
<gene>
    <name evidence="5" type="ORF">Gilli_1365</name>
</gene>
<feature type="transmembrane region" description="Helical" evidence="1">
    <location>
        <begin position="238"/>
        <end position="255"/>
    </location>
</feature>
<reference evidence="6" key="1">
    <citation type="journal article" date="2012" name="Stand. Genomic Sci.">
        <title>Genome sequence of the Antarctic rhodopsins-containing flavobacterium Gillisia limnaea type strain (R-8282(T)).</title>
        <authorList>
            <person name="Riedel T."/>
            <person name="Held B."/>
            <person name="Nolan M."/>
            <person name="Lucas S."/>
            <person name="Lapidus A."/>
            <person name="Tice H."/>
            <person name="Del Rio T.G."/>
            <person name="Cheng J.F."/>
            <person name="Han C."/>
            <person name="Tapia R."/>
            <person name="Goodwin L.A."/>
            <person name="Pitluck S."/>
            <person name="Liolios K."/>
            <person name="Mavromatis K."/>
            <person name="Pagani I."/>
            <person name="Ivanova N."/>
            <person name="Mikhailova N."/>
            <person name="Pati A."/>
            <person name="Chen A."/>
            <person name="Palaniappan K."/>
            <person name="Land M."/>
            <person name="Rohde M."/>
            <person name="Tindall B.J."/>
            <person name="Detter J.C."/>
            <person name="Goker M."/>
            <person name="Bristow J."/>
            <person name="Eisen J.A."/>
            <person name="Markowitz V."/>
            <person name="Hugenholtz P."/>
            <person name="Kyrpides N.C."/>
            <person name="Klenk H.P."/>
            <person name="Woyke T."/>
        </authorList>
    </citation>
    <scope>NUCLEOTIDE SEQUENCE [LARGE SCALE GENOMIC DNA]</scope>
    <source>
        <strain evidence="6">DSM 15749 / LMG 21470 / R-8282</strain>
    </source>
</reference>
<dbReference type="STRING" id="865937.Gilli_1365"/>
<keyword evidence="1" id="KW-0472">Membrane</keyword>
<feature type="domain" description="Lnb N-terminal periplasmic" evidence="3">
    <location>
        <begin position="22"/>
        <end position="148"/>
    </location>
</feature>
<keyword evidence="1" id="KW-0812">Transmembrane</keyword>
<keyword evidence="6" id="KW-1185">Reference proteome</keyword>
<evidence type="ECO:0000313" key="6">
    <source>
        <dbReference type="Proteomes" id="UP000003844"/>
    </source>
</evidence>
<feature type="domain" description="Lnb-like transmembrane" evidence="4">
    <location>
        <begin position="240"/>
        <end position="357"/>
    </location>
</feature>
<keyword evidence="1" id="KW-1133">Transmembrane helix</keyword>
<dbReference type="OrthoDB" id="319167at2"/>
<dbReference type="AlphaFoldDB" id="H2BXE4"/>
<feature type="transmembrane region" description="Helical" evidence="1">
    <location>
        <begin position="292"/>
        <end position="308"/>
    </location>
</feature>
<evidence type="ECO:0000259" key="4">
    <source>
        <dbReference type="Pfam" id="PF25221"/>
    </source>
</evidence>
<accession>H2BXE4</accession>
<feature type="transmembrane region" description="Helical" evidence="1">
    <location>
        <begin position="315"/>
        <end position="332"/>
    </location>
</feature>
<dbReference type="EMBL" id="JH594606">
    <property type="protein sequence ID" value="EHQ02026.1"/>
    <property type="molecule type" value="Genomic_DNA"/>
</dbReference>
<protein>
    <submittedName>
        <fullName evidence="5">Uncharacterized protein</fullName>
    </submittedName>
</protein>
<dbReference type="InterPro" id="IPR057436">
    <property type="entry name" value="5TMH_Lnb"/>
</dbReference>
<feature type="transmembrane region" description="Helical" evidence="1">
    <location>
        <begin position="262"/>
        <end position="280"/>
    </location>
</feature>
<dbReference type="HOGENOM" id="CLU_052983_1_0_10"/>
<proteinExistence type="predicted"/>
<name>H2BXE4_GILLR</name>
<dbReference type="Proteomes" id="UP000003844">
    <property type="component" value="Unassembled WGS sequence"/>
</dbReference>
<organism evidence="5 6">
    <name type="scientific">Gillisia limnaea (strain DSM 15749 / LMG 21470 / R-8282)</name>
    <dbReference type="NCBI Taxonomy" id="865937"/>
    <lineage>
        <taxon>Bacteria</taxon>
        <taxon>Pseudomonadati</taxon>
        <taxon>Bacteroidota</taxon>
        <taxon>Flavobacteriia</taxon>
        <taxon>Flavobacteriales</taxon>
        <taxon>Flavobacteriaceae</taxon>
        <taxon>Gillisia</taxon>
    </lineage>
</organism>
<sequence>MRKLIIFLILISQFCLAKSTPDISILTCSPGDDVYSVFGHSAIRIVDANFDIVYNFGVFDFDTPNFTLKFITGRLKYQLGIQKTENFIRIYSSENRKVSEQKLNLSQQEKKDLIRKLNFLYRPENRYYIYSFLEKNCSTEIRDLLIENEVKFPKERLELSNRDLINSHLRKKPWLRFGTNLMLGKSLDEKSSRFQSMFLPKYLKQEINNSTLDSQNLVNSEKVLNREKSKEETDLRKWISPIVIFSILLLVYLLKFSKRFELIFTFSIGSIGLLLLIMWIFSEHPEVKNNLNILWCNPLYLFYIPLIYKKQLKKYLPYILLSMILISIGVWITNYQSFDVGIIPVLIILVLINVRNINKTGYNIG</sequence>
<feature type="transmembrane region" description="Helical" evidence="1">
    <location>
        <begin position="338"/>
        <end position="354"/>
    </location>
</feature>
<keyword evidence="2" id="KW-0732">Signal</keyword>
<evidence type="ECO:0000256" key="2">
    <source>
        <dbReference type="SAM" id="SignalP"/>
    </source>
</evidence>
<dbReference type="Pfam" id="PF13387">
    <property type="entry name" value="Lnb_N"/>
    <property type="match status" value="1"/>
</dbReference>
<dbReference type="InterPro" id="IPR025178">
    <property type="entry name" value="Lnb_N"/>
</dbReference>
<evidence type="ECO:0000313" key="5">
    <source>
        <dbReference type="EMBL" id="EHQ02026.1"/>
    </source>
</evidence>
<feature type="signal peptide" evidence="2">
    <location>
        <begin position="1"/>
        <end position="17"/>
    </location>
</feature>
<dbReference type="Pfam" id="PF25221">
    <property type="entry name" value="5TMH_Lnb"/>
    <property type="match status" value="1"/>
</dbReference>
<dbReference type="eggNOG" id="ENOG502Z87C">
    <property type="taxonomic scope" value="Bacteria"/>
</dbReference>